<sequence>MSSLRKLELGGSNSNSTNILQSLKSFSSLESLAYIHSNLTAPVITYALTNLSSLEYLHLEGSALNDNFLSSIGQMTSLKVLSLAFGGNYGTLPNQGWCELKIFKSWHSLTTILRKHFLHVLET</sequence>
<keyword evidence="1" id="KW-1185">Reference proteome</keyword>
<accession>A0A1U7W863</accession>
<reference evidence="1" key="1">
    <citation type="journal article" date="2013" name="Genome Biol.">
        <title>Reference genomes and transcriptomes of Nicotiana sylvestris and Nicotiana tomentosiformis.</title>
        <authorList>
            <person name="Sierro N."/>
            <person name="Battey J.N."/>
            <person name="Ouadi S."/>
            <person name="Bovet L."/>
            <person name="Goepfert S."/>
            <person name="Bakaher N."/>
            <person name="Peitsch M.C."/>
            <person name="Ivanov N.V."/>
        </authorList>
    </citation>
    <scope>NUCLEOTIDE SEQUENCE [LARGE SCALE GENOMIC DNA]</scope>
</reference>
<dbReference type="InterPro" id="IPR032675">
    <property type="entry name" value="LRR_dom_sf"/>
</dbReference>
<organism evidence="1 2">
    <name type="scientific">Nicotiana sylvestris</name>
    <name type="common">Wood tobacco</name>
    <name type="synonym">South American tobacco</name>
    <dbReference type="NCBI Taxonomy" id="4096"/>
    <lineage>
        <taxon>Eukaryota</taxon>
        <taxon>Viridiplantae</taxon>
        <taxon>Streptophyta</taxon>
        <taxon>Embryophyta</taxon>
        <taxon>Tracheophyta</taxon>
        <taxon>Spermatophyta</taxon>
        <taxon>Magnoliopsida</taxon>
        <taxon>eudicotyledons</taxon>
        <taxon>Gunneridae</taxon>
        <taxon>Pentapetalae</taxon>
        <taxon>asterids</taxon>
        <taxon>lamiids</taxon>
        <taxon>Solanales</taxon>
        <taxon>Solanaceae</taxon>
        <taxon>Nicotianoideae</taxon>
        <taxon>Nicotianeae</taxon>
        <taxon>Nicotiana</taxon>
    </lineage>
</organism>
<evidence type="ECO:0000313" key="1">
    <source>
        <dbReference type="Proteomes" id="UP000189701"/>
    </source>
</evidence>
<gene>
    <name evidence="2" type="primary">LOC104221473</name>
</gene>
<dbReference type="RefSeq" id="XP_070021491.1">
    <property type="nucleotide sequence ID" value="XM_070165390.1"/>
</dbReference>
<dbReference type="Gene3D" id="3.80.10.10">
    <property type="entry name" value="Ribonuclease Inhibitor"/>
    <property type="match status" value="1"/>
</dbReference>
<dbReference type="RefSeq" id="XP_009770849.1">
    <property type="nucleotide sequence ID" value="XM_009772547.1"/>
</dbReference>
<dbReference type="GeneID" id="104221473"/>
<dbReference type="SUPFAM" id="SSF52047">
    <property type="entry name" value="RNI-like"/>
    <property type="match status" value="1"/>
</dbReference>
<name>A0A1U7W863_NICSY</name>
<evidence type="ECO:0000313" key="2">
    <source>
        <dbReference type="RefSeq" id="XP_009770849.1"/>
    </source>
</evidence>
<dbReference type="Proteomes" id="UP000189701">
    <property type="component" value="Unplaced"/>
</dbReference>
<reference evidence="2" key="2">
    <citation type="submission" date="2025-08" db="UniProtKB">
        <authorList>
            <consortium name="RefSeq"/>
        </authorList>
    </citation>
    <scope>IDENTIFICATION</scope>
    <source>
        <tissue evidence="2">Leaf</tissue>
    </source>
</reference>
<proteinExistence type="predicted"/>
<dbReference type="KEGG" id="nsy:104221473"/>
<protein>
    <submittedName>
        <fullName evidence="2">Uncharacterized protein LOC104221473</fullName>
    </submittedName>
</protein>
<dbReference type="AlphaFoldDB" id="A0A1U7W863"/>